<reference evidence="2" key="1">
    <citation type="journal article" date="2021" name="Sci. Adv.">
        <title>The American lobster genome reveals insights on longevity, neural, and immune adaptations.</title>
        <authorList>
            <person name="Polinski J.M."/>
            <person name="Zimin A.V."/>
            <person name="Clark K.F."/>
            <person name="Kohn A.B."/>
            <person name="Sadowski N."/>
            <person name="Timp W."/>
            <person name="Ptitsyn A."/>
            <person name="Khanna P."/>
            <person name="Romanova D.Y."/>
            <person name="Williams P."/>
            <person name="Greenwood S.J."/>
            <person name="Moroz L.L."/>
            <person name="Walt D.R."/>
            <person name="Bodnar A.G."/>
        </authorList>
    </citation>
    <scope>NUCLEOTIDE SEQUENCE</scope>
    <source>
        <strain evidence="2">GMGI-L3</strain>
    </source>
</reference>
<gene>
    <name evidence="2" type="ORF">Hamer_G019935</name>
</gene>
<comment type="caution">
    <text evidence="2">The sequence shown here is derived from an EMBL/GenBank/DDBJ whole genome shotgun (WGS) entry which is preliminary data.</text>
</comment>
<dbReference type="EMBL" id="JAHLQT010028706">
    <property type="protein sequence ID" value="KAG7161920.1"/>
    <property type="molecule type" value="Genomic_DNA"/>
</dbReference>
<accession>A0A8J5JU86</accession>
<protein>
    <submittedName>
        <fullName evidence="2">Uncharacterized protein</fullName>
    </submittedName>
</protein>
<evidence type="ECO:0000313" key="3">
    <source>
        <dbReference type="Proteomes" id="UP000747542"/>
    </source>
</evidence>
<evidence type="ECO:0000256" key="1">
    <source>
        <dbReference type="SAM" id="MobiDB-lite"/>
    </source>
</evidence>
<keyword evidence="3" id="KW-1185">Reference proteome</keyword>
<evidence type="ECO:0000313" key="2">
    <source>
        <dbReference type="EMBL" id="KAG7161920.1"/>
    </source>
</evidence>
<organism evidence="2 3">
    <name type="scientific">Homarus americanus</name>
    <name type="common">American lobster</name>
    <dbReference type="NCBI Taxonomy" id="6706"/>
    <lineage>
        <taxon>Eukaryota</taxon>
        <taxon>Metazoa</taxon>
        <taxon>Ecdysozoa</taxon>
        <taxon>Arthropoda</taxon>
        <taxon>Crustacea</taxon>
        <taxon>Multicrustacea</taxon>
        <taxon>Malacostraca</taxon>
        <taxon>Eumalacostraca</taxon>
        <taxon>Eucarida</taxon>
        <taxon>Decapoda</taxon>
        <taxon>Pleocyemata</taxon>
        <taxon>Astacidea</taxon>
        <taxon>Nephropoidea</taxon>
        <taxon>Nephropidae</taxon>
        <taxon>Homarus</taxon>
    </lineage>
</organism>
<name>A0A8J5JU86_HOMAM</name>
<proteinExistence type="predicted"/>
<dbReference type="Proteomes" id="UP000747542">
    <property type="component" value="Unassembled WGS sequence"/>
</dbReference>
<feature type="region of interest" description="Disordered" evidence="1">
    <location>
        <begin position="65"/>
        <end position="94"/>
    </location>
</feature>
<sequence length="230" mass="25823">MVHVVGQATLARPGCFSSPSFGYFLSESVLQKKSWEEKEEEEEESCLPHPPQVFISLSEPISNKDQIPRIRGTNQSAGLSGKRSPTPKRDGQCKWQQGESYTRFVATGSYWRTQAHWLVQPNTGSFRLVQVHIGQHRRSYKPTQVQLSGTTGATSCVSPTDTRTPNYTDLLLLWGETFREGGGAVHYAKVVEHYWSVQLSSQVNNGVCSQALWGPQRREKAKTRSNVRNV</sequence>
<dbReference type="AlphaFoldDB" id="A0A8J5JU86"/>